<dbReference type="PANTHER" id="PTHR11922">
    <property type="entry name" value="GMP SYNTHASE-RELATED"/>
    <property type="match status" value="1"/>
</dbReference>
<keyword evidence="7 11" id="KW-0658">Purine biosynthesis</keyword>
<keyword evidence="5 11" id="KW-0547">Nucleotide-binding</keyword>
<evidence type="ECO:0000256" key="8">
    <source>
        <dbReference type="ARBA" id="ARBA00022840"/>
    </source>
</evidence>
<comment type="pathway">
    <text evidence="2">Purine metabolism; GMP biosynthesis; GMP from XMP (L-Gln route): step 1/1.</text>
</comment>
<dbReference type="Proteomes" id="UP000789941">
    <property type="component" value="Unassembled WGS sequence"/>
</dbReference>
<dbReference type="PROSITE" id="PS51553">
    <property type="entry name" value="GMPS_ATP_PPASE"/>
    <property type="match status" value="1"/>
</dbReference>
<dbReference type="EC" id="6.3.5.2" evidence="3"/>
<comment type="catalytic activity">
    <reaction evidence="10">
        <text>XMP + L-glutamine + ATP + H2O = GMP + L-glutamate + AMP + diphosphate + 2 H(+)</text>
        <dbReference type="Rhea" id="RHEA:11680"/>
        <dbReference type="ChEBI" id="CHEBI:15377"/>
        <dbReference type="ChEBI" id="CHEBI:15378"/>
        <dbReference type="ChEBI" id="CHEBI:29985"/>
        <dbReference type="ChEBI" id="CHEBI:30616"/>
        <dbReference type="ChEBI" id="CHEBI:33019"/>
        <dbReference type="ChEBI" id="CHEBI:57464"/>
        <dbReference type="ChEBI" id="CHEBI:58115"/>
        <dbReference type="ChEBI" id="CHEBI:58359"/>
        <dbReference type="ChEBI" id="CHEBI:456215"/>
        <dbReference type="EC" id="6.3.5.2"/>
    </reaction>
</comment>
<dbReference type="Gene3D" id="3.30.300.10">
    <property type="match status" value="1"/>
</dbReference>
<gene>
    <name evidence="13" type="primary">guaAB</name>
    <name evidence="13" type="ORF">LFW2832_00746</name>
</gene>
<dbReference type="InterPro" id="IPR025777">
    <property type="entry name" value="GMPS_ATP_PPase_dom"/>
</dbReference>
<protein>
    <recommendedName>
        <fullName evidence="3">GMP synthase (glutamine-hydrolyzing)</fullName>
        <ecNumber evidence="3">6.3.5.2</ecNumber>
    </recommendedName>
    <alternativeName>
        <fullName evidence="9">GMP synthetase</fullName>
    </alternativeName>
</protein>
<dbReference type="InterPro" id="IPR022310">
    <property type="entry name" value="NAD/GMP_synthase"/>
</dbReference>
<dbReference type="SUPFAM" id="SSF52402">
    <property type="entry name" value="Adenine nucleotide alpha hydrolases-like"/>
    <property type="match status" value="1"/>
</dbReference>
<evidence type="ECO:0000256" key="3">
    <source>
        <dbReference type="ARBA" id="ARBA00012746"/>
    </source>
</evidence>
<feature type="domain" description="GMPS ATP-PPase" evidence="12">
    <location>
        <begin position="3"/>
        <end position="191"/>
    </location>
</feature>
<comment type="function">
    <text evidence="1">Catalyzes the synthesis of GMP from XMP.</text>
</comment>
<proteinExistence type="predicted"/>
<comment type="caution">
    <text evidence="13">The sequence shown here is derived from an EMBL/GenBank/DDBJ whole genome shotgun (WGS) entry which is preliminary data.</text>
</comment>
<feature type="binding site" evidence="11">
    <location>
        <begin position="30"/>
        <end position="36"/>
    </location>
    <ligand>
        <name>ATP</name>
        <dbReference type="ChEBI" id="CHEBI:30616"/>
    </ligand>
</feature>
<evidence type="ECO:0000256" key="2">
    <source>
        <dbReference type="ARBA" id="ARBA00005153"/>
    </source>
</evidence>
<keyword evidence="4 13" id="KW-0436">Ligase</keyword>
<evidence type="ECO:0000256" key="9">
    <source>
        <dbReference type="ARBA" id="ARBA00030464"/>
    </source>
</evidence>
<dbReference type="InterPro" id="IPR001674">
    <property type="entry name" value="GMP_synth_C"/>
</dbReference>
<dbReference type="Gene3D" id="3.40.50.620">
    <property type="entry name" value="HUPs"/>
    <property type="match status" value="1"/>
</dbReference>
<dbReference type="GO" id="GO:0005829">
    <property type="term" value="C:cytosol"/>
    <property type="evidence" value="ECO:0007669"/>
    <property type="project" value="TreeGrafter"/>
</dbReference>
<evidence type="ECO:0000256" key="4">
    <source>
        <dbReference type="ARBA" id="ARBA00022598"/>
    </source>
</evidence>
<evidence type="ECO:0000256" key="7">
    <source>
        <dbReference type="ARBA" id="ARBA00022755"/>
    </source>
</evidence>
<keyword evidence="6 11" id="KW-0332">GMP biosynthesis</keyword>
<dbReference type="EMBL" id="CABMJJ010000009">
    <property type="protein sequence ID" value="VVC04110.1"/>
    <property type="molecule type" value="Genomic_DNA"/>
</dbReference>
<name>A0A5E4LQ19_9ARCH</name>
<dbReference type="GO" id="GO:0005524">
    <property type="term" value="F:ATP binding"/>
    <property type="evidence" value="ECO:0007669"/>
    <property type="project" value="UniProtKB-UniRule"/>
</dbReference>
<evidence type="ECO:0000256" key="10">
    <source>
        <dbReference type="ARBA" id="ARBA00049404"/>
    </source>
</evidence>
<dbReference type="Pfam" id="PF00958">
    <property type="entry name" value="GMP_synt_C"/>
    <property type="match status" value="1"/>
</dbReference>
<evidence type="ECO:0000313" key="13">
    <source>
        <dbReference type="EMBL" id="VVC04110.1"/>
    </source>
</evidence>
<evidence type="ECO:0000256" key="11">
    <source>
        <dbReference type="PROSITE-ProRule" id="PRU00886"/>
    </source>
</evidence>
<sequence>MVFNPKKFIVESQDDIKKKIGKEHAITALSGGVDSFVAATLASKALPGQIHAFYVDNGLMRKDETEKVSKVAKSLGVELTVIDAKKRFLDALKGASDPETKRKIIGETFVRIFEEEARKKKNVSFLIQGTIAPDWIESGGMGRDTIKSHHNVGGLPEKMHLKLCEPLRELYKHEVRIVGKELGLPEIVHQRQPFPGPGLAVRIVGEITEEKVKIVQDACDIVETELDNAVAAKKMERPWQYFAALLPSKTVGVRGDERAYQYTVIVRAVRSLDGMTANFSHIPMDVLERISTRITNEIRSVGRVAYDITNKPPGTIEME</sequence>
<dbReference type="FunFam" id="3.30.300.10:FF:000002">
    <property type="entry name" value="GMP synthase [glutamine-hydrolyzing]"/>
    <property type="match status" value="1"/>
</dbReference>
<evidence type="ECO:0000256" key="6">
    <source>
        <dbReference type="ARBA" id="ARBA00022749"/>
    </source>
</evidence>
<dbReference type="UniPathway" id="UPA00189">
    <property type="reaction ID" value="UER00296"/>
</dbReference>
<evidence type="ECO:0000259" key="12">
    <source>
        <dbReference type="PROSITE" id="PS51553"/>
    </source>
</evidence>
<evidence type="ECO:0000256" key="1">
    <source>
        <dbReference type="ARBA" id="ARBA00002332"/>
    </source>
</evidence>
<evidence type="ECO:0000256" key="5">
    <source>
        <dbReference type="ARBA" id="ARBA00022741"/>
    </source>
</evidence>
<accession>A0A5E4LQ19</accession>
<dbReference type="InterPro" id="IPR014729">
    <property type="entry name" value="Rossmann-like_a/b/a_fold"/>
</dbReference>
<evidence type="ECO:0000313" key="14">
    <source>
        <dbReference type="Proteomes" id="UP000789941"/>
    </source>
</evidence>
<organism evidence="13 14">
    <name type="scientific">Candidatus Bilamarchaeum dharawalense</name>
    <dbReference type="NCBI Taxonomy" id="2885759"/>
    <lineage>
        <taxon>Archaea</taxon>
        <taxon>Candidatus Micrarchaeota</taxon>
        <taxon>Candidatus Micrarchaeia</taxon>
        <taxon>Candidatus Anstonellales</taxon>
        <taxon>Candidatus Bilamarchaeaceae</taxon>
        <taxon>Candidatus Bilamarchaeum</taxon>
    </lineage>
</organism>
<keyword evidence="8 11" id="KW-0067">ATP-binding</keyword>
<dbReference type="Pfam" id="PF02540">
    <property type="entry name" value="NAD_synthase"/>
    <property type="match status" value="1"/>
</dbReference>
<dbReference type="GO" id="GO:0003921">
    <property type="term" value="F:GMP synthase activity"/>
    <property type="evidence" value="ECO:0007669"/>
    <property type="project" value="InterPro"/>
</dbReference>
<reference evidence="13 14" key="1">
    <citation type="submission" date="2019-08" db="EMBL/GenBank/DDBJ databases">
        <authorList>
            <person name="Vazquez-Campos X."/>
        </authorList>
    </citation>
    <scope>NUCLEOTIDE SEQUENCE [LARGE SCALE GENOMIC DNA]</scope>
    <source>
        <strain evidence="13">LFW-283_2</strain>
    </source>
</reference>
<dbReference type="NCBIfam" id="NF000848">
    <property type="entry name" value="PRK00074.1"/>
    <property type="match status" value="1"/>
</dbReference>
<dbReference type="PANTHER" id="PTHR11922:SF2">
    <property type="entry name" value="GMP SYNTHASE [GLUTAMINE-HYDROLYZING]"/>
    <property type="match status" value="1"/>
</dbReference>
<dbReference type="NCBIfam" id="TIGR00884">
    <property type="entry name" value="guaA_Cterm"/>
    <property type="match status" value="1"/>
</dbReference>
<dbReference type="CDD" id="cd01997">
    <property type="entry name" value="GMP_synthase_C"/>
    <property type="match status" value="1"/>
</dbReference>
<dbReference type="AlphaFoldDB" id="A0A5E4LQ19"/>
<dbReference type="SUPFAM" id="SSF54810">
    <property type="entry name" value="GMP synthetase C-terminal dimerisation domain"/>
    <property type="match status" value="1"/>
</dbReference>